<name>A0AAV2DVY1_9ROSI</name>
<reference evidence="1 2" key="1">
    <citation type="submission" date="2024-04" db="EMBL/GenBank/DDBJ databases">
        <authorList>
            <person name="Fracassetti M."/>
        </authorList>
    </citation>
    <scope>NUCLEOTIDE SEQUENCE [LARGE SCALE GENOMIC DNA]</scope>
</reference>
<gene>
    <name evidence="1" type="ORF">LTRI10_LOCUS19281</name>
</gene>
<sequence length="215" mass="23994">MLPVTPEKPGLLIWVKILGLPMECHLPECLIKIANMIGRPSCMDQVTTIEGQIGVAKCCVEIKVDSKCPTVLNLALDDGLCFTAQMEYYNLLPICHTCNCFGHDCSKISRFKRVWMPKEKTVNKELVVGQVASEPIIQDIASLERLQDEAAVVMIVEVVLAEPITELVNVEEHGEEVVNVELHETKLIYVAKPEAKELDIPCVGNCKEVEVLERR</sequence>
<protein>
    <recommendedName>
        <fullName evidence="3">DUF4283 domain-containing protein</fullName>
    </recommendedName>
</protein>
<dbReference type="PANTHER" id="PTHR31286">
    <property type="entry name" value="GLYCINE-RICH CELL WALL STRUCTURAL PROTEIN 1.8-LIKE"/>
    <property type="match status" value="1"/>
</dbReference>
<dbReference type="PANTHER" id="PTHR31286:SF180">
    <property type="entry name" value="OS10G0362600 PROTEIN"/>
    <property type="match status" value="1"/>
</dbReference>
<keyword evidence="2" id="KW-1185">Reference proteome</keyword>
<dbReference type="EMBL" id="OZ034816">
    <property type="protein sequence ID" value="CAL1377647.1"/>
    <property type="molecule type" value="Genomic_DNA"/>
</dbReference>
<dbReference type="InterPro" id="IPR040256">
    <property type="entry name" value="At4g02000-like"/>
</dbReference>
<dbReference type="AlphaFoldDB" id="A0AAV2DVY1"/>
<evidence type="ECO:0000313" key="2">
    <source>
        <dbReference type="Proteomes" id="UP001497516"/>
    </source>
</evidence>
<dbReference type="Proteomes" id="UP001497516">
    <property type="component" value="Chromosome 3"/>
</dbReference>
<evidence type="ECO:0000313" key="1">
    <source>
        <dbReference type="EMBL" id="CAL1377647.1"/>
    </source>
</evidence>
<organism evidence="1 2">
    <name type="scientific">Linum trigynum</name>
    <dbReference type="NCBI Taxonomy" id="586398"/>
    <lineage>
        <taxon>Eukaryota</taxon>
        <taxon>Viridiplantae</taxon>
        <taxon>Streptophyta</taxon>
        <taxon>Embryophyta</taxon>
        <taxon>Tracheophyta</taxon>
        <taxon>Spermatophyta</taxon>
        <taxon>Magnoliopsida</taxon>
        <taxon>eudicotyledons</taxon>
        <taxon>Gunneridae</taxon>
        <taxon>Pentapetalae</taxon>
        <taxon>rosids</taxon>
        <taxon>fabids</taxon>
        <taxon>Malpighiales</taxon>
        <taxon>Linaceae</taxon>
        <taxon>Linum</taxon>
    </lineage>
</organism>
<evidence type="ECO:0008006" key="3">
    <source>
        <dbReference type="Google" id="ProtNLM"/>
    </source>
</evidence>
<accession>A0AAV2DVY1</accession>
<proteinExistence type="predicted"/>